<comment type="similarity">
    <text evidence="11">Belongs to the protein kinase superfamily. Ser/Thr protein kinase family. CDPK subfamily.</text>
</comment>
<evidence type="ECO:0000259" key="17">
    <source>
        <dbReference type="PROSITE" id="PS50011"/>
    </source>
</evidence>
<evidence type="ECO:0000256" key="2">
    <source>
        <dbReference type="ARBA" id="ARBA00012513"/>
    </source>
</evidence>
<dbReference type="InterPro" id="IPR008271">
    <property type="entry name" value="Ser/Thr_kinase_AS"/>
</dbReference>
<dbReference type="PANTHER" id="PTHR24347">
    <property type="entry name" value="SERINE/THREONINE-PROTEIN KINASE"/>
    <property type="match status" value="1"/>
</dbReference>
<feature type="domain" description="Protein kinase" evidence="17">
    <location>
        <begin position="11"/>
        <end position="277"/>
    </location>
</feature>
<keyword evidence="9" id="KW-0106">Calcium</keyword>
<comment type="catalytic activity">
    <reaction evidence="12">
        <text>L-threonyl-[protein] + ATP = O-phospho-L-threonyl-[protein] + ADP + H(+)</text>
        <dbReference type="Rhea" id="RHEA:46608"/>
        <dbReference type="Rhea" id="RHEA-COMP:11060"/>
        <dbReference type="Rhea" id="RHEA-COMP:11605"/>
        <dbReference type="ChEBI" id="CHEBI:15378"/>
        <dbReference type="ChEBI" id="CHEBI:30013"/>
        <dbReference type="ChEBI" id="CHEBI:30616"/>
        <dbReference type="ChEBI" id="CHEBI:61977"/>
        <dbReference type="ChEBI" id="CHEBI:456216"/>
        <dbReference type="EC" id="2.7.11.1"/>
    </reaction>
</comment>
<keyword evidence="10 14" id="KW-0067">ATP-binding</keyword>
<dbReference type="GO" id="GO:0004674">
    <property type="term" value="F:protein serine/threonine kinase activity"/>
    <property type="evidence" value="ECO:0007669"/>
    <property type="project" value="UniProtKB-KW"/>
</dbReference>
<dbReference type="PROSITE" id="PS00108">
    <property type="entry name" value="PROTEIN_KINASE_ST"/>
    <property type="match status" value="1"/>
</dbReference>
<sequence>MGNVNHLRNHYSKEGMLGSGAFARVYLVKHKKTKVKYAAKSIPKSKLDEDMRKLVDGEIKILKQIKHPNCCNLVEYFESDKKVYLIQELMRGPTLYHRFAQHEYISEWHVAMCIQKIARAIKYLHSKGIVHRDLKPQNIMFAKPPKEDETMESLKILDFGFAKRIDRDGYTTSSRGTPRYVAPEVVITKEGKIEYGTSCDIWSLGVIMYELLSGVPPFPDKQNLREYFKQLRKPKVVFPKRYWNDVSSEAKELILGMLARDPDKRLTADQVLKHAWLKSFDDEESKEGEISRAATERNTRLKMIIFRTQLHRVVHFVRMFIRYRHAVDTLLRVCTGGKESVNDANITELLKRAARETPKEEKGTDAKKFTRVESMEAPMVSSYSELRRVCKMLRKKTNEKFPVQIDTKQEEPDYMAEKPKPAVQASPRVEIQSP</sequence>
<reference evidence="18" key="1">
    <citation type="submission" date="2021-01" db="EMBL/GenBank/DDBJ databases">
        <authorList>
            <person name="Corre E."/>
            <person name="Pelletier E."/>
            <person name="Niang G."/>
            <person name="Scheremetjew M."/>
            <person name="Finn R."/>
            <person name="Kale V."/>
            <person name="Holt S."/>
            <person name="Cochrane G."/>
            <person name="Meng A."/>
            <person name="Brown T."/>
            <person name="Cohen L."/>
        </authorList>
    </citation>
    <scope>NUCLEOTIDE SEQUENCE</scope>
    <source>
        <strain evidence="18">CCMP2058</strain>
    </source>
</reference>
<evidence type="ECO:0000256" key="7">
    <source>
        <dbReference type="ARBA" id="ARBA00022741"/>
    </source>
</evidence>
<dbReference type="InterPro" id="IPR011009">
    <property type="entry name" value="Kinase-like_dom_sf"/>
</dbReference>
<evidence type="ECO:0000256" key="10">
    <source>
        <dbReference type="ARBA" id="ARBA00022840"/>
    </source>
</evidence>
<proteinExistence type="inferred from homology"/>
<dbReference type="FunFam" id="1.10.510.10:FF:000571">
    <property type="entry name" value="Maternal embryonic leucine zipper kinase"/>
    <property type="match status" value="1"/>
</dbReference>
<dbReference type="GO" id="GO:0046872">
    <property type="term" value="F:metal ion binding"/>
    <property type="evidence" value="ECO:0007669"/>
    <property type="project" value="UniProtKB-KW"/>
</dbReference>
<dbReference type="Pfam" id="PF00069">
    <property type="entry name" value="Pkinase"/>
    <property type="match status" value="1"/>
</dbReference>
<evidence type="ECO:0000256" key="1">
    <source>
        <dbReference type="ARBA" id="ARBA00001946"/>
    </source>
</evidence>
<keyword evidence="4" id="KW-0808">Transferase</keyword>
<dbReference type="AlphaFoldDB" id="A0A7S0DSF0"/>
<dbReference type="SMART" id="SM00220">
    <property type="entry name" value="S_TKc"/>
    <property type="match status" value="1"/>
</dbReference>
<name>A0A7S0DSF0_9EUKA</name>
<dbReference type="InterPro" id="IPR017441">
    <property type="entry name" value="Protein_kinase_ATP_BS"/>
</dbReference>
<keyword evidence="7 14" id="KW-0547">Nucleotide-binding</keyword>
<evidence type="ECO:0000256" key="3">
    <source>
        <dbReference type="ARBA" id="ARBA00022527"/>
    </source>
</evidence>
<evidence type="ECO:0000256" key="14">
    <source>
        <dbReference type="PROSITE-ProRule" id="PRU10141"/>
    </source>
</evidence>
<dbReference type="CDD" id="cd05117">
    <property type="entry name" value="STKc_CAMK"/>
    <property type="match status" value="1"/>
</dbReference>
<protein>
    <recommendedName>
        <fullName evidence="2">non-specific serine/threonine protein kinase</fullName>
        <ecNumber evidence="2">2.7.11.1</ecNumber>
    </recommendedName>
</protein>
<dbReference type="Gene3D" id="1.10.510.10">
    <property type="entry name" value="Transferase(Phosphotransferase) domain 1"/>
    <property type="match status" value="1"/>
</dbReference>
<evidence type="ECO:0000256" key="5">
    <source>
        <dbReference type="ARBA" id="ARBA00022723"/>
    </source>
</evidence>
<dbReference type="EMBL" id="HBEM01031452">
    <property type="protein sequence ID" value="CAD8462455.1"/>
    <property type="molecule type" value="Transcribed_RNA"/>
</dbReference>
<feature type="compositionally biased region" description="Basic and acidic residues" evidence="16">
    <location>
        <begin position="407"/>
        <end position="420"/>
    </location>
</feature>
<comment type="cofactor">
    <cofactor evidence="1">
        <name>Mg(2+)</name>
        <dbReference type="ChEBI" id="CHEBI:18420"/>
    </cofactor>
</comment>
<evidence type="ECO:0000256" key="13">
    <source>
        <dbReference type="ARBA" id="ARBA00048679"/>
    </source>
</evidence>
<evidence type="ECO:0000256" key="4">
    <source>
        <dbReference type="ARBA" id="ARBA00022679"/>
    </source>
</evidence>
<keyword evidence="3 15" id="KW-0723">Serine/threonine-protein kinase</keyword>
<feature type="binding site" evidence="14">
    <location>
        <position position="40"/>
    </location>
    <ligand>
        <name>ATP</name>
        <dbReference type="ChEBI" id="CHEBI:30616"/>
    </ligand>
</feature>
<evidence type="ECO:0000256" key="12">
    <source>
        <dbReference type="ARBA" id="ARBA00047899"/>
    </source>
</evidence>
<evidence type="ECO:0000256" key="15">
    <source>
        <dbReference type="RuleBase" id="RU000304"/>
    </source>
</evidence>
<evidence type="ECO:0000256" key="11">
    <source>
        <dbReference type="ARBA" id="ARBA00024334"/>
    </source>
</evidence>
<evidence type="ECO:0000256" key="9">
    <source>
        <dbReference type="ARBA" id="ARBA00022837"/>
    </source>
</evidence>
<feature type="region of interest" description="Disordered" evidence="16">
    <location>
        <begin position="403"/>
        <end position="434"/>
    </location>
</feature>
<accession>A0A7S0DSF0</accession>
<dbReference type="FunFam" id="3.30.200.20:FF:000315">
    <property type="entry name" value="Calcium-dependent protein kinase 3"/>
    <property type="match status" value="1"/>
</dbReference>
<dbReference type="EC" id="2.7.11.1" evidence="2"/>
<comment type="catalytic activity">
    <reaction evidence="13">
        <text>L-seryl-[protein] + ATP = O-phospho-L-seryl-[protein] + ADP + H(+)</text>
        <dbReference type="Rhea" id="RHEA:17989"/>
        <dbReference type="Rhea" id="RHEA-COMP:9863"/>
        <dbReference type="Rhea" id="RHEA-COMP:11604"/>
        <dbReference type="ChEBI" id="CHEBI:15378"/>
        <dbReference type="ChEBI" id="CHEBI:29999"/>
        <dbReference type="ChEBI" id="CHEBI:30616"/>
        <dbReference type="ChEBI" id="CHEBI:83421"/>
        <dbReference type="ChEBI" id="CHEBI:456216"/>
        <dbReference type="EC" id="2.7.11.1"/>
    </reaction>
</comment>
<dbReference type="PROSITE" id="PS00107">
    <property type="entry name" value="PROTEIN_KINASE_ATP"/>
    <property type="match status" value="1"/>
</dbReference>
<dbReference type="InterPro" id="IPR000719">
    <property type="entry name" value="Prot_kinase_dom"/>
</dbReference>
<organism evidence="18">
    <name type="scientific">Amorphochlora amoebiformis</name>
    <dbReference type="NCBI Taxonomy" id="1561963"/>
    <lineage>
        <taxon>Eukaryota</taxon>
        <taxon>Sar</taxon>
        <taxon>Rhizaria</taxon>
        <taxon>Cercozoa</taxon>
        <taxon>Chlorarachniophyceae</taxon>
        <taxon>Amorphochlora</taxon>
    </lineage>
</organism>
<evidence type="ECO:0000313" key="18">
    <source>
        <dbReference type="EMBL" id="CAD8462455.1"/>
    </source>
</evidence>
<dbReference type="GO" id="GO:0005524">
    <property type="term" value="F:ATP binding"/>
    <property type="evidence" value="ECO:0007669"/>
    <property type="project" value="UniProtKB-UniRule"/>
</dbReference>
<dbReference type="PROSITE" id="PS50011">
    <property type="entry name" value="PROTEIN_KINASE_DOM"/>
    <property type="match status" value="1"/>
</dbReference>
<evidence type="ECO:0000256" key="8">
    <source>
        <dbReference type="ARBA" id="ARBA00022777"/>
    </source>
</evidence>
<keyword evidence="8" id="KW-0418">Kinase</keyword>
<keyword evidence="5" id="KW-0479">Metal-binding</keyword>
<evidence type="ECO:0000256" key="16">
    <source>
        <dbReference type="SAM" id="MobiDB-lite"/>
    </source>
</evidence>
<keyword evidence="6" id="KW-0677">Repeat</keyword>
<evidence type="ECO:0000256" key="6">
    <source>
        <dbReference type="ARBA" id="ARBA00022737"/>
    </source>
</evidence>
<dbReference type="SUPFAM" id="SSF56112">
    <property type="entry name" value="Protein kinase-like (PK-like)"/>
    <property type="match status" value="1"/>
</dbReference>
<gene>
    <name evidence="18" type="ORF">LAMO00422_LOCUS21415</name>
</gene>